<evidence type="ECO:0000313" key="2">
    <source>
        <dbReference type="Proteomes" id="UP001303889"/>
    </source>
</evidence>
<dbReference type="AlphaFoldDB" id="A0AAN6MK58"/>
<sequence length="257" mass="27395">MRDAAVSHANAHAVLLGIIAAYGVAQTFSVHLVHKHFDIPEGRIMVYEVVQGSATHPNFVLSTPRASEKCPNARGLYFKAAPGGNMVAYEFTTHPGADLSAHEDFVAAFAEAAVAMGVQDVFALTAISICPENTILTEFELAQALSTILVPDASWLPAGDVAESTTTDWIAGQEYAKYADGSVPGIIQLKCTKTRSNTHYNVTCSTTRSGRHLGHAPNPFPDVPMDSVLSINGEALEEGTEPHAIITRALTMVEVAH</sequence>
<protein>
    <submittedName>
        <fullName evidence="1">Uncharacterized protein</fullName>
    </submittedName>
</protein>
<comment type="caution">
    <text evidence="1">The sequence shown here is derived from an EMBL/GenBank/DDBJ whole genome shotgun (WGS) entry which is preliminary data.</text>
</comment>
<dbReference type="Proteomes" id="UP001303889">
    <property type="component" value="Unassembled WGS sequence"/>
</dbReference>
<dbReference type="EMBL" id="MU855533">
    <property type="protein sequence ID" value="KAK3902094.1"/>
    <property type="molecule type" value="Genomic_DNA"/>
</dbReference>
<keyword evidence="2" id="KW-1185">Reference proteome</keyword>
<organism evidence="1 2">
    <name type="scientific">Staphylotrichum tortipilum</name>
    <dbReference type="NCBI Taxonomy" id="2831512"/>
    <lineage>
        <taxon>Eukaryota</taxon>
        <taxon>Fungi</taxon>
        <taxon>Dikarya</taxon>
        <taxon>Ascomycota</taxon>
        <taxon>Pezizomycotina</taxon>
        <taxon>Sordariomycetes</taxon>
        <taxon>Sordariomycetidae</taxon>
        <taxon>Sordariales</taxon>
        <taxon>Chaetomiaceae</taxon>
        <taxon>Staphylotrichum</taxon>
    </lineage>
</organism>
<accession>A0AAN6MK58</accession>
<reference evidence="1" key="2">
    <citation type="submission" date="2023-05" db="EMBL/GenBank/DDBJ databases">
        <authorList>
            <consortium name="Lawrence Berkeley National Laboratory"/>
            <person name="Steindorff A."/>
            <person name="Hensen N."/>
            <person name="Bonometti L."/>
            <person name="Westerberg I."/>
            <person name="Brannstrom I.O."/>
            <person name="Guillou S."/>
            <person name="Cros-Aarteil S."/>
            <person name="Calhoun S."/>
            <person name="Haridas S."/>
            <person name="Kuo A."/>
            <person name="Mondo S."/>
            <person name="Pangilinan J."/>
            <person name="Riley R."/>
            <person name="Labutti K."/>
            <person name="Andreopoulos B."/>
            <person name="Lipzen A."/>
            <person name="Chen C."/>
            <person name="Yanf M."/>
            <person name="Daum C."/>
            <person name="Ng V."/>
            <person name="Clum A."/>
            <person name="Ohm R."/>
            <person name="Martin F."/>
            <person name="Silar P."/>
            <person name="Natvig D."/>
            <person name="Lalanne C."/>
            <person name="Gautier V."/>
            <person name="Ament-Velasquez S.L."/>
            <person name="Kruys A."/>
            <person name="Hutchinson M.I."/>
            <person name="Powell A.J."/>
            <person name="Barry K."/>
            <person name="Miller A.N."/>
            <person name="Grigoriev I.V."/>
            <person name="Debuchy R."/>
            <person name="Gladieux P."/>
            <person name="Thoren M.H."/>
            <person name="Johannesson H."/>
        </authorList>
    </citation>
    <scope>NUCLEOTIDE SEQUENCE</scope>
    <source>
        <strain evidence="1">CBS 103.79</strain>
    </source>
</reference>
<name>A0AAN6MK58_9PEZI</name>
<evidence type="ECO:0000313" key="1">
    <source>
        <dbReference type="EMBL" id="KAK3902094.1"/>
    </source>
</evidence>
<gene>
    <name evidence="1" type="ORF">C8A05DRAFT_34221</name>
</gene>
<proteinExistence type="predicted"/>
<reference evidence="1" key="1">
    <citation type="journal article" date="2023" name="Mol. Phylogenet. Evol.">
        <title>Genome-scale phylogeny and comparative genomics of the fungal order Sordariales.</title>
        <authorList>
            <person name="Hensen N."/>
            <person name="Bonometti L."/>
            <person name="Westerberg I."/>
            <person name="Brannstrom I.O."/>
            <person name="Guillou S."/>
            <person name="Cros-Aarteil S."/>
            <person name="Calhoun S."/>
            <person name="Haridas S."/>
            <person name="Kuo A."/>
            <person name="Mondo S."/>
            <person name="Pangilinan J."/>
            <person name="Riley R."/>
            <person name="LaButti K."/>
            <person name="Andreopoulos B."/>
            <person name="Lipzen A."/>
            <person name="Chen C."/>
            <person name="Yan M."/>
            <person name="Daum C."/>
            <person name="Ng V."/>
            <person name="Clum A."/>
            <person name="Steindorff A."/>
            <person name="Ohm R.A."/>
            <person name="Martin F."/>
            <person name="Silar P."/>
            <person name="Natvig D.O."/>
            <person name="Lalanne C."/>
            <person name="Gautier V."/>
            <person name="Ament-Velasquez S.L."/>
            <person name="Kruys A."/>
            <person name="Hutchinson M.I."/>
            <person name="Powell A.J."/>
            <person name="Barry K."/>
            <person name="Miller A.N."/>
            <person name="Grigoriev I.V."/>
            <person name="Debuchy R."/>
            <person name="Gladieux P."/>
            <person name="Hiltunen Thoren M."/>
            <person name="Johannesson H."/>
        </authorList>
    </citation>
    <scope>NUCLEOTIDE SEQUENCE</scope>
    <source>
        <strain evidence="1">CBS 103.79</strain>
    </source>
</reference>